<dbReference type="CDD" id="cd00114">
    <property type="entry name" value="LIGANc"/>
    <property type="match status" value="1"/>
</dbReference>
<dbReference type="InterPro" id="IPR012340">
    <property type="entry name" value="NA-bd_OB-fold"/>
</dbReference>
<dbReference type="Gene3D" id="1.10.287.610">
    <property type="entry name" value="Helix hairpin bin"/>
    <property type="match status" value="1"/>
</dbReference>
<dbReference type="InterPro" id="IPR018239">
    <property type="entry name" value="DNA_ligase_AS"/>
</dbReference>
<feature type="domain" description="BRCT" evidence="15">
    <location>
        <begin position="741"/>
        <end position="814"/>
    </location>
</feature>
<dbReference type="Gene3D" id="3.40.50.10190">
    <property type="entry name" value="BRCT domain"/>
    <property type="match status" value="1"/>
</dbReference>
<dbReference type="EMBL" id="FOPM01000001">
    <property type="protein sequence ID" value="SFG27714.1"/>
    <property type="molecule type" value="Genomic_DNA"/>
</dbReference>
<dbReference type="RefSeq" id="WP_091967808.1">
    <property type="nucleotide sequence ID" value="NZ_FOPM01000001.1"/>
</dbReference>
<comment type="caution">
    <text evidence="12">Lacks conserved residue(s) required for the propagation of feature annotation.</text>
</comment>
<keyword evidence="3 12" id="KW-0235">DNA replication</keyword>
<evidence type="ECO:0000256" key="7">
    <source>
        <dbReference type="ARBA" id="ARBA00022842"/>
    </source>
</evidence>
<feature type="binding site" evidence="12">
    <location>
        <begin position="96"/>
        <end position="97"/>
    </location>
    <ligand>
        <name>NAD(+)</name>
        <dbReference type="ChEBI" id="CHEBI:57540"/>
    </ligand>
</feature>
<dbReference type="OrthoDB" id="9759736at2"/>
<dbReference type="SUPFAM" id="SSF56091">
    <property type="entry name" value="DNA ligase/mRNA capping enzyme, catalytic domain"/>
    <property type="match status" value="1"/>
</dbReference>
<gene>
    <name evidence="12" type="primary">ligA</name>
    <name evidence="16" type="ORF">SAMN05192565_101137</name>
</gene>
<keyword evidence="9 12" id="KW-0234">DNA repair</keyword>
<dbReference type="PROSITE" id="PS50172">
    <property type="entry name" value="BRCT"/>
    <property type="match status" value="1"/>
</dbReference>
<dbReference type="InterPro" id="IPR004149">
    <property type="entry name" value="Znf_DNAligase_C4"/>
</dbReference>
<dbReference type="GO" id="GO:0003911">
    <property type="term" value="F:DNA ligase (NAD+) activity"/>
    <property type="evidence" value="ECO:0007669"/>
    <property type="project" value="UniProtKB-UniRule"/>
</dbReference>
<dbReference type="Pfam" id="PF01653">
    <property type="entry name" value="DNA_ligase_aden"/>
    <property type="match status" value="1"/>
</dbReference>
<dbReference type="Gene3D" id="1.10.150.20">
    <property type="entry name" value="5' to 3' exonuclease, C-terminal subdomain"/>
    <property type="match status" value="2"/>
</dbReference>
<keyword evidence="5 12" id="KW-0227">DNA damage</keyword>
<dbReference type="GO" id="GO:0006260">
    <property type="term" value="P:DNA replication"/>
    <property type="evidence" value="ECO:0007669"/>
    <property type="project" value="UniProtKB-KW"/>
</dbReference>
<evidence type="ECO:0000256" key="12">
    <source>
        <dbReference type="HAMAP-Rule" id="MF_01588"/>
    </source>
</evidence>
<dbReference type="Gene3D" id="3.30.470.30">
    <property type="entry name" value="DNA ligase/mRNA capping enzyme"/>
    <property type="match status" value="1"/>
</dbReference>
<dbReference type="PANTHER" id="PTHR23389:SF9">
    <property type="entry name" value="DNA LIGASE"/>
    <property type="match status" value="1"/>
</dbReference>
<evidence type="ECO:0000256" key="6">
    <source>
        <dbReference type="ARBA" id="ARBA00022833"/>
    </source>
</evidence>
<dbReference type="InterPro" id="IPR033136">
    <property type="entry name" value="DNA_ligase_CS"/>
</dbReference>
<feature type="region of interest" description="Disordered" evidence="14">
    <location>
        <begin position="528"/>
        <end position="548"/>
    </location>
</feature>
<dbReference type="Pfam" id="PF00533">
    <property type="entry name" value="BRCT"/>
    <property type="match status" value="1"/>
</dbReference>
<dbReference type="CDD" id="cd17748">
    <property type="entry name" value="BRCT_DNA_ligase_like"/>
    <property type="match status" value="1"/>
</dbReference>
<dbReference type="GO" id="GO:0006281">
    <property type="term" value="P:DNA repair"/>
    <property type="evidence" value="ECO:0007669"/>
    <property type="project" value="UniProtKB-KW"/>
</dbReference>
<dbReference type="SUPFAM" id="SSF50249">
    <property type="entry name" value="Nucleic acid-binding proteins"/>
    <property type="match status" value="1"/>
</dbReference>
<dbReference type="InterPro" id="IPR001679">
    <property type="entry name" value="DNA_ligase"/>
</dbReference>
<dbReference type="NCBIfam" id="TIGR00575">
    <property type="entry name" value="dnlj"/>
    <property type="match status" value="1"/>
</dbReference>
<dbReference type="GO" id="GO:0003677">
    <property type="term" value="F:DNA binding"/>
    <property type="evidence" value="ECO:0007669"/>
    <property type="project" value="InterPro"/>
</dbReference>
<evidence type="ECO:0000259" key="15">
    <source>
        <dbReference type="PROSITE" id="PS50172"/>
    </source>
</evidence>
<comment type="catalytic activity">
    <reaction evidence="11 12 13">
        <text>NAD(+) + (deoxyribonucleotide)n-3'-hydroxyl + 5'-phospho-(deoxyribonucleotide)m = (deoxyribonucleotide)n+m + AMP + beta-nicotinamide D-nucleotide.</text>
        <dbReference type="EC" id="6.5.1.2"/>
    </reaction>
</comment>
<dbReference type="SMART" id="SM00532">
    <property type="entry name" value="LIGANc"/>
    <property type="match status" value="1"/>
</dbReference>
<evidence type="ECO:0000256" key="11">
    <source>
        <dbReference type="ARBA" id="ARBA00034005"/>
    </source>
</evidence>
<keyword evidence="10 12" id="KW-0464">Manganese</keyword>
<dbReference type="PIRSF" id="PIRSF001604">
    <property type="entry name" value="LigA"/>
    <property type="match status" value="1"/>
</dbReference>
<dbReference type="InterPro" id="IPR013840">
    <property type="entry name" value="DNAligase_N"/>
</dbReference>
<dbReference type="SUPFAM" id="SSF47781">
    <property type="entry name" value="RuvA domain 2-like"/>
    <property type="match status" value="1"/>
</dbReference>
<feature type="binding site" evidence="12">
    <location>
        <position position="130"/>
    </location>
    <ligand>
        <name>NAD(+)</name>
        <dbReference type="ChEBI" id="CHEBI:57540"/>
    </ligand>
</feature>
<accession>A0A1I2QH71</accession>
<feature type="binding site" evidence="12">
    <location>
        <begin position="47"/>
        <end position="51"/>
    </location>
    <ligand>
        <name>NAD(+)</name>
        <dbReference type="ChEBI" id="CHEBI:57540"/>
    </ligand>
</feature>
<dbReference type="PANTHER" id="PTHR23389">
    <property type="entry name" value="CHROMOSOME TRANSMISSION FIDELITY FACTOR 18"/>
    <property type="match status" value="1"/>
</dbReference>
<reference evidence="17" key="1">
    <citation type="submission" date="2016-10" db="EMBL/GenBank/DDBJ databases">
        <authorList>
            <person name="Varghese N."/>
            <person name="Submissions S."/>
        </authorList>
    </citation>
    <scope>NUCLEOTIDE SEQUENCE [LARGE SCALE GENOMIC DNA]</scope>
    <source>
        <strain evidence="17">Gh-105</strain>
    </source>
</reference>
<name>A0A1I2QH71_9HYPH</name>
<dbReference type="InterPro" id="IPR041663">
    <property type="entry name" value="DisA/LigA_HHH"/>
</dbReference>
<keyword evidence="2 12" id="KW-0436">Ligase</keyword>
<evidence type="ECO:0000256" key="2">
    <source>
        <dbReference type="ARBA" id="ARBA00022598"/>
    </source>
</evidence>
<feature type="region of interest" description="Disordered" evidence="14">
    <location>
        <begin position="1"/>
        <end position="25"/>
    </location>
</feature>
<feature type="binding site" evidence="12">
    <location>
        <position position="153"/>
    </location>
    <ligand>
        <name>NAD(+)</name>
        <dbReference type="ChEBI" id="CHEBI:57540"/>
    </ligand>
</feature>
<comment type="cofactor">
    <cofactor evidence="12">
        <name>Mg(2+)</name>
        <dbReference type="ChEBI" id="CHEBI:18420"/>
    </cofactor>
    <cofactor evidence="12">
        <name>Mn(2+)</name>
        <dbReference type="ChEBI" id="CHEBI:29035"/>
    </cofactor>
</comment>
<dbReference type="NCBIfam" id="NF005932">
    <property type="entry name" value="PRK07956.1"/>
    <property type="match status" value="1"/>
</dbReference>
<keyword evidence="4 12" id="KW-0479">Metal-binding</keyword>
<dbReference type="GO" id="GO:0005829">
    <property type="term" value="C:cytosol"/>
    <property type="evidence" value="ECO:0007669"/>
    <property type="project" value="TreeGrafter"/>
</dbReference>
<dbReference type="HAMAP" id="MF_01588">
    <property type="entry name" value="DNA_ligase_A"/>
    <property type="match status" value="1"/>
</dbReference>
<keyword evidence="7 12" id="KW-0460">Magnesium</keyword>
<feature type="binding site" evidence="12">
    <location>
        <position position="330"/>
    </location>
    <ligand>
        <name>NAD(+)</name>
        <dbReference type="ChEBI" id="CHEBI:57540"/>
    </ligand>
</feature>
<evidence type="ECO:0000256" key="10">
    <source>
        <dbReference type="ARBA" id="ARBA00023211"/>
    </source>
</evidence>
<evidence type="ECO:0000313" key="17">
    <source>
        <dbReference type="Proteomes" id="UP000199229"/>
    </source>
</evidence>
<sequence length="820" mass="88253">MPASKPSPASLEDLDAEGARREHAALSEKIAEADRLYHELDAPEITDATYDALRRRLETIESKFPDLAGTGAASASVGAKPSEKFAKVRHAVPMLSLGNAFADEEVEEFVARVRRFLNWPEDETLAFTAEPKIDGLSLSLRYEGGRLVTAATRGDGETGEDVTRNAATVDDIPERLLGDDVPEICEVRGEVYLSHADFAAINQRQEAAGKALFANPRNAAAGSLRQLDPEITRSRPLKFFAYAWGEMSAQPAPTQHGMMDAFRRWGLPVNPLTVRCARAADMLAHYRRIEADRANLGYDIDGVVYKVDDLALQRRLGFVSRSPRWALAHKFAAQKALTVVEDIEINVGRTGSLNPLAKLRPVTVGGVVVSNATLHNEGYVQGVGGDGEPIRDGRDIRIGDTVVVQRAGDVIPKVMDVVLDKRPAESKPFVFPETCPACGSRAIREINPRTGKPDAVRRCTGGLVCPAQGVERLKHFVSRNGFDLEGFGQTYIEVLFEAGLVRQPADLFRLDFAELKAAIVARREALSAERRAEGVPPPKKPTKKKGEEEDKAIHNLLAAVEDRRSLPLNRFLFALGIPEIGESTAKALAKRFPDMEALMEGVAAASAAQAGPDWLELSAVPRIGPTTRDRLLEVGYPRDAFEAEEGEAAPESSQAPGRIRLTAPQRVSLLAHYGDPDAAAAGIERAAAQRPGDAYRHFADDGEIGPVATDSLIAFFAEPHNDAAVRALLAHVSTEPMATPVAATAFAGKTIVFTGSLERMTRSEAKATAERLGAKVSGSVSAKTDLVVAGPGAGSKLKDAEKHGVEVVSEEAWLALVASA</sequence>
<dbReference type="InterPro" id="IPR036420">
    <property type="entry name" value="BRCT_dom_sf"/>
</dbReference>
<feature type="binding site" evidence="12">
    <location>
        <position position="190"/>
    </location>
    <ligand>
        <name>NAD(+)</name>
        <dbReference type="ChEBI" id="CHEBI:57540"/>
    </ligand>
</feature>
<dbReference type="Gene3D" id="6.20.10.30">
    <property type="match status" value="1"/>
</dbReference>
<evidence type="ECO:0000256" key="9">
    <source>
        <dbReference type="ARBA" id="ARBA00023204"/>
    </source>
</evidence>
<feature type="binding site" evidence="12">
    <location>
        <position position="435"/>
    </location>
    <ligand>
        <name>Zn(2+)</name>
        <dbReference type="ChEBI" id="CHEBI:29105"/>
    </ligand>
</feature>
<organism evidence="16 17">
    <name type="scientific">Methylobacterium gossipiicola</name>
    <dbReference type="NCBI Taxonomy" id="582675"/>
    <lineage>
        <taxon>Bacteria</taxon>
        <taxon>Pseudomonadati</taxon>
        <taxon>Pseudomonadota</taxon>
        <taxon>Alphaproteobacteria</taxon>
        <taxon>Hyphomicrobiales</taxon>
        <taxon>Methylobacteriaceae</taxon>
        <taxon>Methylobacterium</taxon>
    </lineage>
</organism>
<evidence type="ECO:0000256" key="1">
    <source>
        <dbReference type="ARBA" id="ARBA00004067"/>
    </source>
</evidence>
<dbReference type="SMART" id="SM00292">
    <property type="entry name" value="BRCT"/>
    <property type="match status" value="1"/>
</dbReference>
<feature type="binding site" evidence="12">
    <location>
        <position position="438"/>
    </location>
    <ligand>
        <name>Zn(2+)</name>
        <dbReference type="ChEBI" id="CHEBI:29105"/>
    </ligand>
</feature>
<dbReference type="SMART" id="SM00278">
    <property type="entry name" value="HhH1"/>
    <property type="match status" value="2"/>
</dbReference>
<evidence type="ECO:0000313" key="16">
    <source>
        <dbReference type="EMBL" id="SFG27714.1"/>
    </source>
</evidence>
<dbReference type="Gene3D" id="2.40.50.140">
    <property type="entry name" value="Nucleic acid-binding proteins"/>
    <property type="match status" value="1"/>
</dbReference>
<dbReference type="SUPFAM" id="SSF52113">
    <property type="entry name" value="BRCT domain"/>
    <property type="match status" value="1"/>
</dbReference>
<protein>
    <recommendedName>
        <fullName evidence="12 13">DNA ligase</fullName>
        <ecNumber evidence="12 13">6.5.1.2</ecNumber>
    </recommendedName>
    <alternativeName>
        <fullName evidence="12">Polydeoxyribonucleotide synthase [NAD(+)]</fullName>
    </alternativeName>
</protein>
<evidence type="ECO:0000256" key="5">
    <source>
        <dbReference type="ARBA" id="ARBA00022763"/>
    </source>
</evidence>
<feature type="active site" description="N6-AMP-lysine intermediate" evidence="12">
    <location>
        <position position="132"/>
    </location>
</feature>
<dbReference type="InterPro" id="IPR004150">
    <property type="entry name" value="NAD_DNA_ligase_OB"/>
</dbReference>
<dbReference type="AlphaFoldDB" id="A0A1I2QH71"/>
<evidence type="ECO:0000256" key="8">
    <source>
        <dbReference type="ARBA" id="ARBA00023027"/>
    </source>
</evidence>
<evidence type="ECO:0000256" key="3">
    <source>
        <dbReference type="ARBA" id="ARBA00022705"/>
    </source>
</evidence>
<dbReference type="InterPro" id="IPR013839">
    <property type="entry name" value="DNAligase_adenylation"/>
</dbReference>
<feature type="binding site" evidence="12">
    <location>
        <position position="306"/>
    </location>
    <ligand>
        <name>NAD(+)</name>
        <dbReference type="ChEBI" id="CHEBI:57540"/>
    </ligand>
</feature>
<dbReference type="InterPro" id="IPR003583">
    <property type="entry name" value="Hlx-hairpin-Hlx_DNA-bd_motif"/>
</dbReference>
<dbReference type="InterPro" id="IPR010994">
    <property type="entry name" value="RuvA_2-like"/>
</dbReference>
<dbReference type="InterPro" id="IPR001357">
    <property type="entry name" value="BRCT_dom"/>
</dbReference>
<proteinExistence type="inferred from homology"/>
<dbReference type="GO" id="GO:0046872">
    <property type="term" value="F:metal ion binding"/>
    <property type="evidence" value="ECO:0007669"/>
    <property type="project" value="UniProtKB-KW"/>
</dbReference>
<keyword evidence="8 12" id="KW-0520">NAD</keyword>
<comment type="function">
    <text evidence="1 12">DNA ligase that catalyzes the formation of phosphodiester linkages between 5'-phosphoryl and 3'-hydroxyl groups in double-stranded DNA using NAD as a coenzyme and as the energy source for the reaction. It is essential for DNA replication and repair of damaged DNA.</text>
</comment>
<evidence type="ECO:0000256" key="4">
    <source>
        <dbReference type="ARBA" id="ARBA00022723"/>
    </source>
</evidence>
<evidence type="ECO:0000256" key="14">
    <source>
        <dbReference type="SAM" id="MobiDB-lite"/>
    </source>
</evidence>
<keyword evidence="17" id="KW-1185">Reference proteome</keyword>
<dbReference type="FunFam" id="3.30.470.30:FF:000001">
    <property type="entry name" value="DNA ligase"/>
    <property type="match status" value="1"/>
</dbReference>
<dbReference type="PROSITE" id="PS01056">
    <property type="entry name" value="DNA_LIGASE_N2"/>
    <property type="match status" value="1"/>
</dbReference>
<comment type="similarity">
    <text evidence="12">Belongs to the NAD-dependent DNA ligase family. LigA subfamily.</text>
</comment>
<dbReference type="Pfam" id="PF03120">
    <property type="entry name" value="OB_DNA_ligase"/>
    <property type="match status" value="1"/>
</dbReference>
<dbReference type="STRING" id="582675.SAMN05192565_101137"/>
<dbReference type="EC" id="6.5.1.2" evidence="12 13"/>
<feature type="binding site" evidence="12">
    <location>
        <position position="465"/>
    </location>
    <ligand>
        <name>Zn(2+)</name>
        <dbReference type="ChEBI" id="CHEBI:29105"/>
    </ligand>
</feature>
<evidence type="ECO:0000256" key="13">
    <source>
        <dbReference type="RuleBase" id="RU000618"/>
    </source>
</evidence>
<dbReference type="Proteomes" id="UP000199229">
    <property type="component" value="Unassembled WGS sequence"/>
</dbReference>
<keyword evidence="6 12" id="KW-0862">Zinc</keyword>
<dbReference type="Pfam" id="PF03119">
    <property type="entry name" value="DNA_ligase_ZBD"/>
    <property type="match status" value="1"/>
</dbReference>
<dbReference type="Pfam" id="PF12826">
    <property type="entry name" value="HHH_2"/>
    <property type="match status" value="1"/>
</dbReference>
<dbReference type="PROSITE" id="PS01055">
    <property type="entry name" value="DNA_LIGASE_N1"/>
    <property type="match status" value="1"/>
</dbReference>